<dbReference type="EnsemblMetazoa" id="AFUN001621-RA">
    <property type="protein sequence ID" value="AFUN001621-PA"/>
    <property type="gene ID" value="AFUN001621"/>
</dbReference>
<accession>A0A182R625</accession>
<reference evidence="3" key="1">
    <citation type="submission" date="2020-05" db="UniProtKB">
        <authorList>
            <consortium name="EnsemblMetazoa"/>
        </authorList>
    </citation>
    <scope>IDENTIFICATION</scope>
    <source>
        <strain evidence="3">FUMOZ</strain>
    </source>
</reference>
<protein>
    <submittedName>
        <fullName evidence="3">SWIM-type domain-containing protein</fullName>
    </submittedName>
</protein>
<dbReference type="InterPro" id="IPR026049">
    <property type="entry name" value="C2orf42"/>
</dbReference>
<dbReference type="STRING" id="62324.A0A182R625"/>
<dbReference type="PROSITE" id="PS50966">
    <property type="entry name" value="ZF_SWIM"/>
    <property type="match status" value="1"/>
</dbReference>
<keyword evidence="1" id="KW-0863">Zinc-finger</keyword>
<dbReference type="GO" id="GO:0008270">
    <property type="term" value="F:zinc ion binding"/>
    <property type="evidence" value="ECO:0007669"/>
    <property type="project" value="UniProtKB-KW"/>
</dbReference>
<dbReference type="GO" id="GO:0005634">
    <property type="term" value="C:nucleus"/>
    <property type="evidence" value="ECO:0007669"/>
    <property type="project" value="TreeGrafter"/>
</dbReference>
<dbReference type="VEuPathDB" id="VectorBase:AFUN001621"/>
<evidence type="ECO:0000256" key="1">
    <source>
        <dbReference type="PROSITE-ProRule" id="PRU00325"/>
    </source>
</evidence>
<dbReference type="AlphaFoldDB" id="A0A182R625"/>
<dbReference type="VEuPathDB" id="VectorBase:AFUN2_005364"/>
<proteinExistence type="predicted"/>
<dbReference type="Pfam" id="PF14952">
    <property type="entry name" value="zf-tcix"/>
    <property type="match status" value="1"/>
</dbReference>
<sequence>MELKFDHRRTMRGIRKCSHCGSLNGNRAVRCKNQLCQQKVKDIPNPVQCSSSSTLIVVQLHQTGYTNGRLYSVRDGHREGSRNIVRTSICADGTIAALTVIQGRDITDEGNLLRVISSCKSIAEAVPLLKETTNSLAVSEEEKLSLWEKCCHPGGPLVQRVSSDLFVVGHWPSPYGLSHVVALKKNQKFSHFQCDCQTNKSSPIECWHMRAVAAGLLSAPETYGERWTALLEKFVDKKSPISPSTALLDGVHGENSVLSYEYLLATDDAEYISMPSEHIEMQSMLNSQYMELFNDEENSNTVTDETTRNLLPTTCIPDIFAGGEESLHLMDCQIELMDELDPTDRIDFCPSFIECEDSLPVSETGENSQEEKMVRITTKKGALKRSGRMAREKLTRGSYSVRKLMKVLESNGIIFNRLQQVSGLKNVSPMPAYEATQCNLSFTCWLESVIEQLNSVIDYNTDGKPAVQTFRIQEDFFHCLRARFSIGHRLRQPEPAHDTTEQECDRSQMYKFTHHKSLLHVFRTDKIELCFEKKFTQGPDDRYVPLELSEDSEPLSEPENRPIRPHCYSTYIKLGRYRHEPDPERVYYFSLEWIGGVLPRSGFGDLRISFQYGHRMNNQYMTPPAMLHTA</sequence>
<dbReference type="OrthoDB" id="6506929at2759"/>
<dbReference type="PANTHER" id="PTHR13518">
    <property type="entry name" value="PUTATIVE TREBLE-CLEF ZINC-FINGER C2ORF42 FAMILY MEMBER"/>
    <property type="match status" value="1"/>
</dbReference>
<dbReference type="GeneID" id="125774842"/>
<organism evidence="3">
    <name type="scientific">Anopheles funestus</name>
    <name type="common">African malaria mosquito</name>
    <dbReference type="NCBI Taxonomy" id="62324"/>
    <lineage>
        <taxon>Eukaryota</taxon>
        <taxon>Metazoa</taxon>
        <taxon>Ecdysozoa</taxon>
        <taxon>Arthropoda</taxon>
        <taxon>Hexapoda</taxon>
        <taxon>Insecta</taxon>
        <taxon>Pterygota</taxon>
        <taxon>Neoptera</taxon>
        <taxon>Endopterygota</taxon>
        <taxon>Diptera</taxon>
        <taxon>Nematocera</taxon>
        <taxon>Culicoidea</taxon>
        <taxon>Culicidae</taxon>
        <taxon>Anophelinae</taxon>
        <taxon>Anopheles</taxon>
    </lineage>
</organism>
<keyword evidence="1" id="KW-0862">Zinc</keyword>
<dbReference type="InterPro" id="IPR007527">
    <property type="entry name" value="Znf_SWIM"/>
</dbReference>
<keyword evidence="1" id="KW-0479">Metal-binding</keyword>
<name>A0A182R625_ANOFN</name>
<dbReference type="InterPro" id="IPR029269">
    <property type="entry name" value="Zf-tcix"/>
</dbReference>
<evidence type="ECO:0000313" key="3">
    <source>
        <dbReference type="EnsemblMetazoa" id="AFUN001621-PA"/>
    </source>
</evidence>
<dbReference type="PANTHER" id="PTHR13518:SF1">
    <property type="entry name" value="C2ORF42 HOMOLOG"/>
    <property type="match status" value="1"/>
</dbReference>
<evidence type="ECO:0000259" key="2">
    <source>
        <dbReference type="PROSITE" id="PS50966"/>
    </source>
</evidence>
<dbReference type="KEGG" id="afun:125774842"/>
<dbReference type="RefSeq" id="XP_049301105.1">
    <property type="nucleotide sequence ID" value="XM_049445148.1"/>
</dbReference>
<feature type="domain" description="SWIM-type" evidence="2">
    <location>
        <begin position="179"/>
        <end position="217"/>
    </location>
</feature>